<dbReference type="AlphaFoldDB" id="A0A2T4C5U9"/>
<sequence length="143" mass="15612">MHPSSYLYLGRPTPRLLQISRLSSLPFLSRILAHLTHTLSSSSPLQPPPCRLCRPLRSTAWPDYNTTAPAAPSAVLDHQPPAPSPERTRQSHSLAITPTDRHDTALGFLCHQPLSIISKDGWASGLLQQPRTLNKKASSAALV</sequence>
<evidence type="ECO:0000313" key="2">
    <source>
        <dbReference type="EMBL" id="PTB76947.1"/>
    </source>
</evidence>
<reference evidence="2 3" key="1">
    <citation type="submission" date="2016-07" db="EMBL/GenBank/DDBJ databases">
        <title>Multiple horizontal gene transfer events from other fungi enriched the ability of initially mycotrophic Trichoderma (Ascomycota) to feed on dead plant biomass.</title>
        <authorList>
            <consortium name="DOE Joint Genome Institute"/>
            <person name="Aerts A."/>
            <person name="Atanasova L."/>
            <person name="Chenthamara K."/>
            <person name="Zhang J."/>
            <person name="Grujic M."/>
            <person name="Henrissat B."/>
            <person name="Kuo A."/>
            <person name="Salamov A."/>
            <person name="Lipzen A."/>
            <person name="Labutti K."/>
            <person name="Barry K."/>
            <person name="Miao Y."/>
            <person name="Rahimi M.J."/>
            <person name="Shen Q."/>
            <person name="Grigoriev I.V."/>
            <person name="Kubicek C.P."/>
            <person name="Druzhinina I.S."/>
        </authorList>
    </citation>
    <scope>NUCLEOTIDE SEQUENCE [LARGE SCALE GENOMIC DNA]</scope>
    <source>
        <strain evidence="2 3">ATCC 18648</strain>
    </source>
</reference>
<dbReference type="EMBL" id="KZ679131">
    <property type="protein sequence ID" value="PTB76947.1"/>
    <property type="molecule type" value="Genomic_DNA"/>
</dbReference>
<organism evidence="2 3">
    <name type="scientific">Trichoderma longibrachiatum ATCC 18648</name>
    <dbReference type="NCBI Taxonomy" id="983965"/>
    <lineage>
        <taxon>Eukaryota</taxon>
        <taxon>Fungi</taxon>
        <taxon>Dikarya</taxon>
        <taxon>Ascomycota</taxon>
        <taxon>Pezizomycotina</taxon>
        <taxon>Sordariomycetes</taxon>
        <taxon>Hypocreomycetidae</taxon>
        <taxon>Hypocreales</taxon>
        <taxon>Hypocreaceae</taxon>
        <taxon>Trichoderma</taxon>
    </lineage>
</organism>
<accession>A0A2T4C5U9</accession>
<evidence type="ECO:0000256" key="1">
    <source>
        <dbReference type="SAM" id="MobiDB-lite"/>
    </source>
</evidence>
<dbReference type="Proteomes" id="UP000240760">
    <property type="component" value="Unassembled WGS sequence"/>
</dbReference>
<keyword evidence="3" id="KW-1185">Reference proteome</keyword>
<evidence type="ECO:0000313" key="3">
    <source>
        <dbReference type="Proteomes" id="UP000240760"/>
    </source>
</evidence>
<gene>
    <name evidence="2" type="ORF">M440DRAFT_1239286</name>
</gene>
<protein>
    <submittedName>
        <fullName evidence="2">Uncharacterized protein</fullName>
    </submittedName>
</protein>
<proteinExistence type="predicted"/>
<feature type="region of interest" description="Disordered" evidence="1">
    <location>
        <begin position="64"/>
        <end position="93"/>
    </location>
</feature>
<name>A0A2T4C5U9_TRILO</name>